<dbReference type="InterPro" id="IPR036866">
    <property type="entry name" value="RibonucZ/Hydroxyglut_hydro"/>
</dbReference>
<dbReference type="OrthoDB" id="9802248at2"/>
<dbReference type="RefSeq" id="WP_144915319.1">
    <property type="nucleotide sequence ID" value="NZ_VLLI01000013.1"/>
</dbReference>
<evidence type="ECO:0000313" key="3">
    <source>
        <dbReference type="Proteomes" id="UP000317010"/>
    </source>
</evidence>
<dbReference type="InterPro" id="IPR050855">
    <property type="entry name" value="NDM-1-like"/>
</dbReference>
<feature type="domain" description="Metallo-beta-lactamase" evidence="1">
    <location>
        <begin position="16"/>
        <end position="214"/>
    </location>
</feature>
<proteinExistence type="predicted"/>
<reference evidence="2 3" key="1">
    <citation type="submission" date="2019-07" db="EMBL/GenBank/DDBJ databases">
        <title>Genomic Encyclopedia of Archaeal and Bacterial Type Strains, Phase II (KMG-II): from individual species to whole genera.</title>
        <authorList>
            <person name="Goeker M."/>
        </authorList>
    </citation>
    <scope>NUCLEOTIDE SEQUENCE [LARGE SCALE GENOMIC DNA]</scope>
    <source>
        <strain evidence="2 3">ATCC BAA-1854</strain>
    </source>
</reference>
<accession>A0A562TSU1</accession>
<dbReference type="EMBL" id="VLLI01000013">
    <property type="protein sequence ID" value="TWI96264.1"/>
    <property type="molecule type" value="Genomic_DNA"/>
</dbReference>
<dbReference type="SMART" id="SM00849">
    <property type="entry name" value="Lactamase_B"/>
    <property type="match status" value="1"/>
</dbReference>
<dbReference type="Proteomes" id="UP000317010">
    <property type="component" value="Unassembled WGS sequence"/>
</dbReference>
<organism evidence="2 3">
    <name type="scientific">Mucilaginibacter frigoritolerans</name>
    <dbReference type="NCBI Taxonomy" id="652788"/>
    <lineage>
        <taxon>Bacteria</taxon>
        <taxon>Pseudomonadati</taxon>
        <taxon>Bacteroidota</taxon>
        <taxon>Sphingobacteriia</taxon>
        <taxon>Sphingobacteriales</taxon>
        <taxon>Sphingobacteriaceae</taxon>
        <taxon>Mucilaginibacter</taxon>
    </lineage>
</organism>
<evidence type="ECO:0000313" key="2">
    <source>
        <dbReference type="EMBL" id="TWI96264.1"/>
    </source>
</evidence>
<sequence length="231" mass="25297">MIKNIIKNIYQIDLGVVNCYLIDDSGALTLIDTGVDGAEKKIFKALAEIGKKPTDLKQIILTHLHPDHAGSAAVIQQMLNIPVYAHYTDAALIEKGIGMREPMTRTPGFISWLVYSLLLKKAPKTITPVSNIIKLNDEQVLPILAGAKVIHSPGHSAGHISLLIEKEELLIAGDICMNTNGLVDYSILYEDVTLAKQTLKNISKYNFKIACFGHGKPVMSSASKKMTEKFS</sequence>
<keyword evidence="3" id="KW-1185">Reference proteome</keyword>
<dbReference type="AlphaFoldDB" id="A0A562TSU1"/>
<dbReference type="Gene3D" id="3.60.15.10">
    <property type="entry name" value="Ribonuclease Z/Hydroxyacylglutathione hydrolase-like"/>
    <property type="match status" value="1"/>
</dbReference>
<protein>
    <submittedName>
        <fullName evidence="2">Glyoxylase-like metal-dependent hydrolase (Beta-lactamase superfamily II)</fullName>
    </submittedName>
</protein>
<dbReference type="InterPro" id="IPR001279">
    <property type="entry name" value="Metallo-B-lactamas"/>
</dbReference>
<dbReference type="CDD" id="cd07721">
    <property type="entry name" value="yflN-like_MBL-fold"/>
    <property type="match status" value="1"/>
</dbReference>
<dbReference type="GO" id="GO:0016787">
    <property type="term" value="F:hydrolase activity"/>
    <property type="evidence" value="ECO:0007669"/>
    <property type="project" value="UniProtKB-KW"/>
</dbReference>
<dbReference type="PANTHER" id="PTHR42951">
    <property type="entry name" value="METALLO-BETA-LACTAMASE DOMAIN-CONTAINING"/>
    <property type="match status" value="1"/>
</dbReference>
<keyword evidence="2" id="KW-0378">Hydrolase</keyword>
<dbReference type="SUPFAM" id="SSF56281">
    <property type="entry name" value="Metallo-hydrolase/oxidoreductase"/>
    <property type="match status" value="1"/>
</dbReference>
<dbReference type="PANTHER" id="PTHR42951:SF17">
    <property type="entry name" value="METALLO-BETA-LACTAMASE DOMAIN-CONTAINING PROTEIN"/>
    <property type="match status" value="1"/>
</dbReference>
<name>A0A562TSU1_9SPHI</name>
<comment type="caution">
    <text evidence="2">The sequence shown here is derived from an EMBL/GenBank/DDBJ whole genome shotgun (WGS) entry which is preliminary data.</text>
</comment>
<dbReference type="Pfam" id="PF00753">
    <property type="entry name" value="Lactamase_B"/>
    <property type="match status" value="1"/>
</dbReference>
<evidence type="ECO:0000259" key="1">
    <source>
        <dbReference type="SMART" id="SM00849"/>
    </source>
</evidence>
<gene>
    <name evidence="2" type="ORF">JN11_03998</name>
</gene>